<dbReference type="Proteomes" id="UP000597762">
    <property type="component" value="Unassembled WGS sequence"/>
</dbReference>
<name>A0A812C711_ACAPH</name>
<gene>
    <name evidence="1" type="ORF">SPHA_30709</name>
</gene>
<evidence type="ECO:0000313" key="1">
    <source>
        <dbReference type="EMBL" id="CAE1257338.1"/>
    </source>
</evidence>
<dbReference type="Gene3D" id="3.60.10.10">
    <property type="entry name" value="Endonuclease/exonuclease/phosphatase"/>
    <property type="match status" value="1"/>
</dbReference>
<dbReference type="EMBL" id="CAHIKZ030001237">
    <property type="protein sequence ID" value="CAE1257338.1"/>
    <property type="molecule type" value="Genomic_DNA"/>
</dbReference>
<dbReference type="InterPro" id="IPR036691">
    <property type="entry name" value="Endo/exonu/phosph_ase_sf"/>
</dbReference>
<keyword evidence="2" id="KW-1185">Reference proteome</keyword>
<reference evidence="1" key="1">
    <citation type="submission" date="2021-01" db="EMBL/GenBank/DDBJ databases">
        <authorList>
            <person name="Li R."/>
            <person name="Bekaert M."/>
        </authorList>
    </citation>
    <scope>NUCLEOTIDE SEQUENCE</scope>
    <source>
        <strain evidence="1">Farmed</strain>
    </source>
</reference>
<accession>A0A812C711</accession>
<protein>
    <submittedName>
        <fullName evidence="1">Uncharacterized protein</fullName>
    </submittedName>
</protein>
<evidence type="ECO:0000313" key="2">
    <source>
        <dbReference type="Proteomes" id="UP000597762"/>
    </source>
</evidence>
<dbReference type="OrthoDB" id="410381at2759"/>
<organism evidence="1 2">
    <name type="scientific">Acanthosepion pharaonis</name>
    <name type="common">Pharaoh cuttlefish</name>
    <name type="synonym">Sepia pharaonis</name>
    <dbReference type="NCBI Taxonomy" id="158019"/>
    <lineage>
        <taxon>Eukaryota</taxon>
        <taxon>Metazoa</taxon>
        <taxon>Spiralia</taxon>
        <taxon>Lophotrochozoa</taxon>
        <taxon>Mollusca</taxon>
        <taxon>Cephalopoda</taxon>
        <taxon>Coleoidea</taxon>
        <taxon>Decapodiformes</taxon>
        <taxon>Sepiida</taxon>
        <taxon>Sepiina</taxon>
        <taxon>Sepiidae</taxon>
        <taxon>Acanthosepion</taxon>
    </lineage>
</organism>
<dbReference type="AlphaFoldDB" id="A0A812C711"/>
<comment type="caution">
    <text evidence="1">The sequence shown here is derived from an EMBL/GenBank/DDBJ whole genome shotgun (WGS) entry which is preliminary data.</text>
</comment>
<sequence length="178" mass="19853">MFDAVQGNRPERRSALITRELSRLNVDIATLSDVHFLGEGSLPEHGVGYTFFCLRKRATDGRISGLGCMVSIFIADRLENQPTSHYDCMMSMCLPLKNNQYVTLFNVYAPTLQAEPAEKKNKFYSELRSLLQSTFADDNCDFFARVGQDAVAWKGVLGTHGIGNCNGNGRMLLEICTE</sequence>
<dbReference type="SUPFAM" id="SSF56219">
    <property type="entry name" value="DNase I-like"/>
    <property type="match status" value="1"/>
</dbReference>
<proteinExistence type="predicted"/>